<name>E8R694_ISOPI</name>
<dbReference type="SUPFAM" id="SSF52540">
    <property type="entry name" value="P-loop containing nucleoside triphosphate hydrolases"/>
    <property type="match status" value="1"/>
</dbReference>
<dbReference type="InParanoid" id="E8R694"/>
<evidence type="ECO:0000259" key="4">
    <source>
        <dbReference type="PROSITE" id="PS50893"/>
    </source>
</evidence>
<dbReference type="Proteomes" id="UP000008631">
    <property type="component" value="Chromosome"/>
</dbReference>
<dbReference type="AlphaFoldDB" id="E8R694"/>
<evidence type="ECO:0000256" key="2">
    <source>
        <dbReference type="ARBA" id="ARBA00022741"/>
    </source>
</evidence>
<dbReference type="HOGENOM" id="CLU_000604_1_2_0"/>
<reference evidence="5 6" key="2">
    <citation type="journal article" date="2011" name="Stand. Genomic Sci.">
        <title>Complete genome sequence of Isosphaera pallida type strain (IS1B).</title>
        <authorList>
            <consortium name="US DOE Joint Genome Institute (JGI-PGF)"/>
            <person name="Goker M."/>
            <person name="Cleland D."/>
            <person name="Saunders E."/>
            <person name="Lapidus A."/>
            <person name="Nolan M."/>
            <person name="Lucas S."/>
            <person name="Hammon N."/>
            <person name="Deshpande S."/>
            <person name="Cheng J.F."/>
            <person name="Tapia R."/>
            <person name="Han C."/>
            <person name="Goodwin L."/>
            <person name="Pitluck S."/>
            <person name="Liolios K."/>
            <person name="Pagani I."/>
            <person name="Ivanova N."/>
            <person name="Mavromatis K."/>
            <person name="Pati A."/>
            <person name="Chen A."/>
            <person name="Palaniappan K."/>
            <person name="Land M."/>
            <person name="Hauser L."/>
            <person name="Chang Y.J."/>
            <person name="Jeffries C.D."/>
            <person name="Detter J.C."/>
            <person name="Beck B."/>
            <person name="Woyke T."/>
            <person name="Bristow J."/>
            <person name="Eisen J.A."/>
            <person name="Markowitz V."/>
            <person name="Hugenholtz P."/>
            <person name="Kyrpides N.C."/>
            <person name="Klenk H.P."/>
        </authorList>
    </citation>
    <scope>NUCLEOTIDE SEQUENCE [LARGE SCALE GENOMIC DNA]</scope>
    <source>
        <strain evidence="6">ATCC 43644 / DSM 9630 / IS1B</strain>
    </source>
</reference>
<dbReference type="eggNOG" id="COG1131">
    <property type="taxonomic scope" value="Bacteria"/>
</dbReference>
<evidence type="ECO:0000256" key="1">
    <source>
        <dbReference type="ARBA" id="ARBA00022448"/>
    </source>
</evidence>
<dbReference type="RefSeq" id="WP_013563078.1">
    <property type="nucleotide sequence ID" value="NC_014962.1"/>
</dbReference>
<dbReference type="PROSITE" id="PS50893">
    <property type="entry name" value="ABC_TRANSPORTER_2"/>
    <property type="match status" value="1"/>
</dbReference>
<keyword evidence="6" id="KW-1185">Reference proteome</keyword>
<dbReference type="GO" id="GO:0016887">
    <property type="term" value="F:ATP hydrolysis activity"/>
    <property type="evidence" value="ECO:0007669"/>
    <property type="project" value="InterPro"/>
</dbReference>
<keyword evidence="3" id="KW-0067">ATP-binding</keyword>
<dbReference type="GO" id="GO:0005524">
    <property type="term" value="F:ATP binding"/>
    <property type="evidence" value="ECO:0007669"/>
    <property type="project" value="UniProtKB-KW"/>
</dbReference>
<feature type="domain" description="ABC transporter" evidence="4">
    <location>
        <begin position="2"/>
        <end position="230"/>
    </location>
</feature>
<reference key="1">
    <citation type="submission" date="2010-11" db="EMBL/GenBank/DDBJ databases">
        <title>The complete sequence of chromosome of Isophaera pallida ATCC 43644.</title>
        <authorList>
            <consortium name="US DOE Joint Genome Institute (JGI-PGF)"/>
            <person name="Lucas S."/>
            <person name="Copeland A."/>
            <person name="Lapidus A."/>
            <person name="Bruce D."/>
            <person name="Goodwin L."/>
            <person name="Pitluck S."/>
            <person name="Kyrpides N."/>
            <person name="Mavromatis K."/>
            <person name="Pagani I."/>
            <person name="Ivanova N."/>
            <person name="Saunders E."/>
            <person name="Brettin T."/>
            <person name="Detter J.C."/>
            <person name="Han C."/>
            <person name="Tapia R."/>
            <person name="Land M."/>
            <person name="Hauser L."/>
            <person name="Markowitz V."/>
            <person name="Cheng J.-F."/>
            <person name="Hugenholtz P."/>
            <person name="Woyke T."/>
            <person name="Wu D."/>
            <person name="Eisen J.A."/>
        </authorList>
    </citation>
    <scope>NUCLEOTIDE SEQUENCE</scope>
    <source>
        <strain>ATCC 43644</strain>
    </source>
</reference>
<dbReference type="Gene3D" id="3.40.50.300">
    <property type="entry name" value="P-loop containing nucleotide triphosphate hydrolases"/>
    <property type="match status" value="1"/>
</dbReference>
<dbReference type="EMBL" id="CP002353">
    <property type="protein sequence ID" value="ADV60789.1"/>
    <property type="molecule type" value="Genomic_DNA"/>
</dbReference>
<dbReference type="InterPro" id="IPR027417">
    <property type="entry name" value="P-loop_NTPase"/>
</dbReference>
<dbReference type="CDD" id="cd03230">
    <property type="entry name" value="ABC_DR_subfamily_A"/>
    <property type="match status" value="1"/>
</dbReference>
<dbReference type="PROSITE" id="PS00211">
    <property type="entry name" value="ABC_TRANSPORTER_1"/>
    <property type="match status" value="1"/>
</dbReference>
<evidence type="ECO:0000313" key="6">
    <source>
        <dbReference type="Proteomes" id="UP000008631"/>
    </source>
</evidence>
<dbReference type="PANTHER" id="PTHR42939">
    <property type="entry name" value="ABC TRANSPORTER ATP-BINDING PROTEIN ALBC-RELATED"/>
    <property type="match status" value="1"/>
</dbReference>
<keyword evidence="1" id="KW-0813">Transport</keyword>
<evidence type="ECO:0000313" key="5">
    <source>
        <dbReference type="EMBL" id="ADV60789.1"/>
    </source>
</evidence>
<dbReference type="InterPro" id="IPR017871">
    <property type="entry name" value="ABC_transporter-like_CS"/>
</dbReference>
<sequence length="269" mass="29088">MIELRGVTKTFGAKTAVQNLSLTVEAGELFAFLGPNGAGKTTTIKMVCGLLKPTQGTVLVGGHPADTAEARRLIAYVPDSPFLYDKLTGREFLKFVVEMYGIDPRRGAEKIEELIAIFEMSDYVDNLCENYSHGMKQRVVFASALVHDPKVLIVDEPLVGLDPRNARIVKDLFLSQARSGVAVLMSTHLLSIAEELADTIGIIDQGRLLAKGTLAEIRRQTAIEHGALEDLFLRMTGGDRPFARALRGSTSSALTEAEAVEAAESVGSQ</sequence>
<dbReference type="Pfam" id="PF00005">
    <property type="entry name" value="ABC_tran"/>
    <property type="match status" value="1"/>
</dbReference>
<gene>
    <name evidence="5" type="ordered locus">Isop_0192</name>
</gene>
<dbReference type="PANTHER" id="PTHR42939:SF1">
    <property type="entry name" value="ABC TRANSPORTER ATP-BINDING PROTEIN ALBC-RELATED"/>
    <property type="match status" value="1"/>
</dbReference>
<keyword evidence="2" id="KW-0547">Nucleotide-binding</keyword>
<proteinExistence type="predicted"/>
<dbReference type="STRING" id="575540.Isop_0192"/>
<organism evidence="5 6">
    <name type="scientific">Isosphaera pallida (strain ATCC 43644 / DSM 9630 / IS1B)</name>
    <dbReference type="NCBI Taxonomy" id="575540"/>
    <lineage>
        <taxon>Bacteria</taxon>
        <taxon>Pseudomonadati</taxon>
        <taxon>Planctomycetota</taxon>
        <taxon>Planctomycetia</taxon>
        <taxon>Isosphaerales</taxon>
        <taxon>Isosphaeraceae</taxon>
        <taxon>Isosphaera</taxon>
    </lineage>
</organism>
<dbReference type="InterPro" id="IPR003439">
    <property type="entry name" value="ABC_transporter-like_ATP-bd"/>
</dbReference>
<protein>
    <submittedName>
        <fullName evidence="5">ABC transporter related protein</fullName>
    </submittedName>
</protein>
<dbReference type="SMART" id="SM00382">
    <property type="entry name" value="AAA"/>
    <property type="match status" value="1"/>
</dbReference>
<dbReference type="TCDB" id="3.A.1.147.3">
    <property type="family name" value="the atp-binding cassette (abc) superfamily"/>
</dbReference>
<evidence type="ECO:0000256" key="3">
    <source>
        <dbReference type="ARBA" id="ARBA00022840"/>
    </source>
</evidence>
<dbReference type="InterPro" id="IPR003593">
    <property type="entry name" value="AAA+_ATPase"/>
</dbReference>
<dbReference type="KEGG" id="ipa:Isop_0192"/>
<accession>E8R694</accession>
<dbReference type="InterPro" id="IPR051782">
    <property type="entry name" value="ABC_Transporter_VariousFunc"/>
</dbReference>
<dbReference type="OrthoDB" id="9795548at2"/>